<feature type="region of interest" description="Disordered" evidence="1">
    <location>
        <begin position="457"/>
        <end position="486"/>
    </location>
</feature>
<dbReference type="EMBL" id="JAACJN010000010">
    <property type="protein sequence ID" value="KAF5391354.1"/>
    <property type="molecule type" value="Genomic_DNA"/>
</dbReference>
<dbReference type="AlphaFoldDB" id="A0A8H5HXV6"/>
<accession>A0A8H5HXV6</accession>
<name>A0A8H5HXV6_9AGAR</name>
<evidence type="ECO:0008006" key="4">
    <source>
        <dbReference type="Google" id="ProtNLM"/>
    </source>
</evidence>
<evidence type="ECO:0000313" key="2">
    <source>
        <dbReference type="EMBL" id="KAF5391354.1"/>
    </source>
</evidence>
<feature type="region of interest" description="Disordered" evidence="1">
    <location>
        <begin position="1"/>
        <end position="27"/>
    </location>
</feature>
<dbReference type="Pfam" id="PF08539">
    <property type="entry name" value="HbrB"/>
    <property type="match status" value="1"/>
</dbReference>
<comment type="caution">
    <text evidence="2">The sequence shown here is derived from an EMBL/GenBank/DDBJ whole genome shotgun (WGS) entry which is preliminary data.</text>
</comment>
<gene>
    <name evidence="2" type="ORF">D9757_002021</name>
</gene>
<sequence>MHRLPTSSSSLPNPPSIVQSSSSSTPTNDPWGVLHVNLLPLFNGEPLRVPIENLNLLVRRHISSVLSSAPSKALSTLENDTIELLSAGMVTLNAKLSGIEDDKLISRVVELWGFFWDQVLTYVEGVLLPLQTDPLLSTLYRPPKRTTSPTRQSSKPSISSSLALTGHGMSPYHIDVRTVALRSFRDKIIVPLHSRLYTRLSLMSNVNKNTNEIMQETPPRMQQMLLVLSAQSRPRPQTLSLSGPTPPHLSQGEAAISDLLRIVRSVSRVHHQSAFGNRPRPVNGKNLLSSSTVSASRHHHPGFNNFGNPIGGTRAGARSGLDSRAPNFLIGATPRDRRGLVAGIKLDLWDKSKSEPGWVDESSADLETPKLAALDRIGFAEIERQRERDFLESLRSPEFPPGTPTGSSTTATVTARVSVGGWGLGPGNEAISPLGDGEEEELDWDQAQAVVERMVGMNHKPVDGTSAPPSSGDLPSPPSTVRHRTT</sequence>
<organism evidence="2 3">
    <name type="scientific">Collybiopsis confluens</name>
    <dbReference type="NCBI Taxonomy" id="2823264"/>
    <lineage>
        <taxon>Eukaryota</taxon>
        <taxon>Fungi</taxon>
        <taxon>Dikarya</taxon>
        <taxon>Basidiomycota</taxon>
        <taxon>Agaricomycotina</taxon>
        <taxon>Agaricomycetes</taxon>
        <taxon>Agaricomycetidae</taxon>
        <taxon>Agaricales</taxon>
        <taxon>Marasmiineae</taxon>
        <taxon>Omphalotaceae</taxon>
        <taxon>Collybiopsis</taxon>
    </lineage>
</organism>
<dbReference type="GO" id="GO:0038203">
    <property type="term" value="P:TORC2 signaling"/>
    <property type="evidence" value="ECO:0007669"/>
    <property type="project" value="TreeGrafter"/>
</dbReference>
<evidence type="ECO:0000313" key="3">
    <source>
        <dbReference type="Proteomes" id="UP000518752"/>
    </source>
</evidence>
<feature type="region of interest" description="Disordered" evidence="1">
    <location>
        <begin position="419"/>
        <end position="443"/>
    </location>
</feature>
<dbReference type="PANTHER" id="PTHR32428">
    <property type="entry name" value="TARGET OF RAPAMYCIN COMPLEX 2 SUBUNIT BIT61-RELATED"/>
    <property type="match status" value="1"/>
</dbReference>
<feature type="compositionally biased region" description="Low complexity" evidence="1">
    <location>
        <begin position="148"/>
        <end position="161"/>
    </location>
</feature>
<feature type="region of interest" description="Disordered" evidence="1">
    <location>
        <begin position="139"/>
        <end position="164"/>
    </location>
</feature>
<dbReference type="InterPro" id="IPR013745">
    <property type="entry name" value="Bit61/PRR5"/>
</dbReference>
<keyword evidence="3" id="KW-1185">Reference proteome</keyword>
<dbReference type="OrthoDB" id="2290221at2759"/>
<protein>
    <recommendedName>
        <fullName evidence="4">HbrB-domain-containing protein</fullName>
    </recommendedName>
</protein>
<proteinExistence type="predicted"/>
<evidence type="ECO:0000256" key="1">
    <source>
        <dbReference type="SAM" id="MobiDB-lite"/>
    </source>
</evidence>
<feature type="compositionally biased region" description="Low complexity" evidence="1">
    <location>
        <begin position="1"/>
        <end position="11"/>
    </location>
</feature>
<reference evidence="2 3" key="1">
    <citation type="journal article" date="2020" name="ISME J.">
        <title>Uncovering the hidden diversity of litter-decomposition mechanisms in mushroom-forming fungi.</title>
        <authorList>
            <person name="Floudas D."/>
            <person name="Bentzer J."/>
            <person name="Ahren D."/>
            <person name="Johansson T."/>
            <person name="Persson P."/>
            <person name="Tunlid A."/>
        </authorList>
    </citation>
    <scope>NUCLEOTIDE SEQUENCE [LARGE SCALE GENOMIC DNA]</scope>
    <source>
        <strain evidence="2 3">CBS 406.79</strain>
    </source>
</reference>
<dbReference type="GO" id="GO:0031932">
    <property type="term" value="C:TORC2 complex"/>
    <property type="evidence" value="ECO:0007669"/>
    <property type="project" value="TreeGrafter"/>
</dbReference>
<dbReference type="Proteomes" id="UP000518752">
    <property type="component" value="Unassembled WGS sequence"/>
</dbReference>
<dbReference type="PANTHER" id="PTHR32428:SF2">
    <property type="entry name" value="TARGET OF RAPAMYCIN COMPLEX 2 SUBUNIT BIT61-RELATED"/>
    <property type="match status" value="1"/>
</dbReference>